<accession>A0A344UT35</accession>
<dbReference type="Pfam" id="PF01636">
    <property type="entry name" value="APH"/>
    <property type="match status" value="1"/>
</dbReference>
<proteinExistence type="predicted"/>
<evidence type="ECO:0000313" key="3">
    <source>
        <dbReference type="Proteomes" id="UP000251995"/>
    </source>
</evidence>
<dbReference type="EMBL" id="CP025198">
    <property type="protein sequence ID" value="AXE38433.1"/>
    <property type="molecule type" value="Genomic_DNA"/>
</dbReference>
<feature type="domain" description="Aminoglycoside phosphotransferase" evidence="1">
    <location>
        <begin position="71"/>
        <end position="168"/>
    </location>
</feature>
<reference evidence="2 3" key="1">
    <citation type="submission" date="2017-12" db="EMBL/GenBank/DDBJ databases">
        <title>The whole genome sequence of the Acidipropionibacterium virtanenii sp. nov. type strain JS278.</title>
        <authorList>
            <person name="Laine P."/>
            <person name="Deptula P."/>
            <person name="Varmanen P."/>
            <person name="Auvinen P."/>
        </authorList>
    </citation>
    <scope>NUCLEOTIDE SEQUENCE [LARGE SCALE GENOMIC DNA]</scope>
    <source>
        <strain evidence="2 3">JS278</strain>
    </source>
</reference>
<dbReference type="InterPro" id="IPR011009">
    <property type="entry name" value="Kinase-like_dom_sf"/>
</dbReference>
<gene>
    <name evidence="2" type="ORF">JS278_01257</name>
</gene>
<dbReference type="Proteomes" id="UP000251995">
    <property type="component" value="Chromosome"/>
</dbReference>
<dbReference type="SUPFAM" id="SSF56112">
    <property type="entry name" value="Protein kinase-like (PK-like)"/>
    <property type="match status" value="1"/>
</dbReference>
<organism evidence="2 3">
    <name type="scientific">Acidipropionibacterium virtanenii</name>
    <dbReference type="NCBI Taxonomy" id="2057246"/>
    <lineage>
        <taxon>Bacteria</taxon>
        <taxon>Bacillati</taxon>
        <taxon>Actinomycetota</taxon>
        <taxon>Actinomycetes</taxon>
        <taxon>Propionibacteriales</taxon>
        <taxon>Propionibacteriaceae</taxon>
        <taxon>Acidipropionibacterium</taxon>
    </lineage>
</organism>
<protein>
    <recommendedName>
        <fullName evidence="1">Aminoglycoside phosphotransferase domain-containing protein</fullName>
    </recommendedName>
</protein>
<dbReference type="InterPro" id="IPR002575">
    <property type="entry name" value="Aminoglycoside_PTrfase"/>
</dbReference>
<evidence type="ECO:0000313" key="2">
    <source>
        <dbReference type="EMBL" id="AXE38433.1"/>
    </source>
</evidence>
<name>A0A344UT35_9ACTN</name>
<evidence type="ECO:0000259" key="1">
    <source>
        <dbReference type="Pfam" id="PF01636"/>
    </source>
</evidence>
<dbReference type="Gene3D" id="3.90.1200.10">
    <property type="match status" value="1"/>
</dbReference>
<keyword evidence="3" id="KW-1185">Reference proteome</keyword>
<dbReference type="AlphaFoldDB" id="A0A344UT35"/>
<dbReference type="OrthoDB" id="236897at2"/>
<sequence length="222" mass="24139">MSGELLGGHGSSARRLGRVVQRGPTPDFAARVLRHLKRSGWSHAPTLIARNAEGSVMSYMDGTAATTTLLRHEAAEDGPLAEVAALVRQFHDLMADTDLAGDAETVCHNDLDPSNTIYRRVSGRLVPAAFVDWDLAAPGARIDDLARLCWSFTGIGPRADPGLVRHRIGIVAEAYGWGRSLDEVIVAVMTHQHDAAEDSRSGLLAAAENEADHRWTQRHLRR</sequence>
<dbReference type="RefSeq" id="WP_114044436.1">
    <property type="nucleotide sequence ID" value="NZ_CP025198.1"/>
</dbReference>
<dbReference type="KEGG" id="acij:JS278_01257"/>